<gene>
    <name evidence="5" type="ORF">ARMGADRAFT_948046</name>
</gene>
<dbReference type="InterPro" id="IPR002893">
    <property type="entry name" value="Znf_MYND"/>
</dbReference>
<name>A0A2H3D241_ARMGA</name>
<protein>
    <recommendedName>
        <fullName evidence="4">MYND-type domain-containing protein</fullName>
    </recommendedName>
</protein>
<evidence type="ECO:0000256" key="1">
    <source>
        <dbReference type="ARBA" id="ARBA00022723"/>
    </source>
</evidence>
<keyword evidence="2" id="KW-0863">Zinc-finger</keyword>
<sequence>QRRTIAWKKDKPLHPENLFFRTIDTGRLLPMALATFRVQLYVTEDLCDAFPRDEEKEKWSTYVVLALMHRILIFRNIHDYGGDISIIFINWNKEFVDMATDYWVDSSANKWIKEEREYRSDRILVCEISRTSHGLKPSFYELDLCVRALLLDENVGYVPPFIILFEMGKDGKARALFTDLSHIPSPWVLDSLPKTCGSTPCTYSECIGLWHTEEPRSFHHPSPMVRDVKRPDDRIMTLQRCQKCKEVLYCSREHQARSLVSPCPLRQSWTVCSSWIWISINVFARFLLNLGESVLRRCAHSNIYCGIG</sequence>
<dbReference type="STRING" id="47427.A0A2H3D241"/>
<evidence type="ECO:0000256" key="3">
    <source>
        <dbReference type="ARBA" id="ARBA00022833"/>
    </source>
</evidence>
<evidence type="ECO:0000256" key="2">
    <source>
        <dbReference type="ARBA" id="ARBA00022771"/>
    </source>
</evidence>
<keyword evidence="3" id="KW-0862">Zinc</keyword>
<feature type="non-terminal residue" evidence="5">
    <location>
        <position position="1"/>
    </location>
</feature>
<evidence type="ECO:0000313" key="5">
    <source>
        <dbReference type="EMBL" id="PBK81576.1"/>
    </source>
</evidence>
<reference evidence="6" key="1">
    <citation type="journal article" date="2017" name="Nat. Ecol. Evol.">
        <title>Genome expansion and lineage-specific genetic innovations in the forest pathogenic fungi Armillaria.</title>
        <authorList>
            <person name="Sipos G."/>
            <person name="Prasanna A.N."/>
            <person name="Walter M.C."/>
            <person name="O'Connor E."/>
            <person name="Balint B."/>
            <person name="Krizsan K."/>
            <person name="Kiss B."/>
            <person name="Hess J."/>
            <person name="Varga T."/>
            <person name="Slot J."/>
            <person name="Riley R."/>
            <person name="Boka B."/>
            <person name="Rigling D."/>
            <person name="Barry K."/>
            <person name="Lee J."/>
            <person name="Mihaltcheva S."/>
            <person name="LaButti K."/>
            <person name="Lipzen A."/>
            <person name="Waldron R."/>
            <person name="Moloney N.M."/>
            <person name="Sperisen C."/>
            <person name="Kredics L."/>
            <person name="Vagvoelgyi C."/>
            <person name="Patrignani A."/>
            <person name="Fitzpatrick D."/>
            <person name="Nagy I."/>
            <person name="Doyle S."/>
            <person name="Anderson J.B."/>
            <person name="Grigoriev I.V."/>
            <person name="Gueldener U."/>
            <person name="Muensterkoetter M."/>
            <person name="Nagy L.G."/>
        </authorList>
    </citation>
    <scope>NUCLEOTIDE SEQUENCE [LARGE SCALE GENOMIC DNA]</scope>
    <source>
        <strain evidence="6">Ar21-2</strain>
    </source>
</reference>
<proteinExistence type="predicted"/>
<dbReference type="OMA" id="WIWISIN"/>
<dbReference type="Proteomes" id="UP000217790">
    <property type="component" value="Unassembled WGS sequence"/>
</dbReference>
<evidence type="ECO:0000259" key="4">
    <source>
        <dbReference type="Pfam" id="PF01753"/>
    </source>
</evidence>
<dbReference type="OrthoDB" id="432970at2759"/>
<accession>A0A2H3D241</accession>
<organism evidence="5 6">
    <name type="scientific">Armillaria gallica</name>
    <name type="common">Bulbous honey fungus</name>
    <name type="synonym">Armillaria bulbosa</name>
    <dbReference type="NCBI Taxonomy" id="47427"/>
    <lineage>
        <taxon>Eukaryota</taxon>
        <taxon>Fungi</taxon>
        <taxon>Dikarya</taxon>
        <taxon>Basidiomycota</taxon>
        <taxon>Agaricomycotina</taxon>
        <taxon>Agaricomycetes</taxon>
        <taxon>Agaricomycetidae</taxon>
        <taxon>Agaricales</taxon>
        <taxon>Marasmiineae</taxon>
        <taxon>Physalacriaceae</taxon>
        <taxon>Armillaria</taxon>
    </lineage>
</organism>
<keyword evidence="6" id="KW-1185">Reference proteome</keyword>
<keyword evidence="1" id="KW-0479">Metal-binding</keyword>
<feature type="domain" description="MYND-type" evidence="4">
    <location>
        <begin position="237"/>
        <end position="257"/>
    </location>
</feature>
<dbReference type="GO" id="GO:0008270">
    <property type="term" value="F:zinc ion binding"/>
    <property type="evidence" value="ECO:0007669"/>
    <property type="project" value="UniProtKB-KW"/>
</dbReference>
<dbReference type="AlphaFoldDB" id="A0A2H3D241"/>
<dbReference type="EMBL" id="KZ293728">
    <property type="protein sequence ID" value="PBK81576.1"/>
    <property type="molecule type" value="Genomic_DNA"/>
</dbReference>
<dbReference type="InParanoid" id="A0A2H3D241"/>
<dbReference type="Pfam" id="PF01753">
    <property type="entry name" value="zf-MYND"/>
    <property type="match status" value="1"/>
</dbReference>
<dbReference type="Gene3D" id="6.10.140.2220">
    <property type="match status" value="1"/>
</dbReference>
<evidence type="ECO:0000313" key="6">
    <source>
        <dbReference type="Proteomes" id="UP000217790"/>
    </source>
</evidence>